<sequence>MRGFWGGFVWGGVAAVALAAVVTMVTARPPVPQVPDGAPVPAGRVAPLPDSGAAMPTVQGQVKAAPAVPGPQPIAQPADDLAALSGDATRPTAPATMPGVRARPLVGQGDAPDEAVEPPPRDRFATRFDAPADQPLLALVLTGGGPLPADWVGPVTHAIAPTTDGAAARMQAVRAAGGEVLALFDLPRAATARDAEVALAAVFAALPEALGLVEGAGTGLRGNRELARQVIAFAEDTGRVLVLRRSPPGAGTHGTGVAPVAHVLDTTATPAGIRRALDRAAFRARQTGAVVLLLDLTPAASEALRGWVAEGVTLAPVSAVIRRLAQP</sequence>
<reference evidence="3" key="1">
    <citation type="submission" date="2018-03" db="EMBL/GenBank/DDBJ databases">
        <title>Genomic analysis of the strain SH-1 isolated from shrimp intestine.</title>
        <authorList>
            <person name="Kim Y.-S."/>
            <person name="Kim S.-E."/>
            <person name="Kim K.-H."/>
        </authorList>
    </citation>
    <scope>NUCLEOTIDE SEQUENCE [LARGE SCALE GENOMIC DNA]</scope>
    <source>
        <strain evidence="3">SH-1</strain>
    </source>
</reference>
<feature type="region of interest" description="Disordered" evidence="1">
    <location>
        <begin position="85"/>
        <end position="119"/>
    </location>
</feature>
<dbReference type="InterPro" id="IPR011330">
    <property type="entry name" value="Glyco_hydro/deAcase_b/a-brl"/>
</dbReference>
<proteinExistence type="predicted"/>
<evidence type="ECO:0008006" key="4">
    <source>
        <dbReference type="Google" id="ProtNLM"/>
    </source>
</evidence>
<dbReference type="Pfam" id="PF04748">
    <property type="entry name" value="Polysacc_deac_2"/>
    <property type="match status" value="1"/>
</dbReference>
<evidence type="ECO:0000256" key="1">
    <source>
        <dbReference type="SAM" id="MobiDB-lite"/>
    </source>
</evidence>
<dbReference type="KEGG" id="thas:C6Y53_17115"/>
<accession>A0A2S0MTQ6</accession>
<evidence type="ECO:0000313" key="2">
    <source>
        <dbReference type="EMBL" id="AVO39258.1"/>
    </source>
</evidence>
<dbReference type="EMBL" id="CP027665">
    <property type="protein sequence ID" value="AVO39258.1"/>
    <property type="molecule type" value="Genomic_DNA"/>
</dbReference>
<dbReference type="Gene3D" id="3.20.20.370">
    <property type="entry name" value="Glycoside hydrolase/deacetylase"/>
    <property type="match status" value="1"/>
</dbReference>
<dbReference type="RefSeq" id="WP_106473568.1">
    <property type="nucleotide sequence ID" value="NZ_CP027665.1"/>
</dbReference>
<dbReference type="Proteomes" id="UP000237655">
    <property type="component" value="Chromosome"/>
</dbReference>
<name>A0A2S0MTQ6_9RHOB</name>
<dbReference type="GO" id="GO:0005975">
    <property type="term" value="P:carbohydrate metabolic process"/>
    <property type="evidence" value="ECO:0007669"/>
    <property type="project" value="InterPro"/>
</dbReference>
<organism evidence="2 3">
    <name type="scientific">Pukyongiella litopenaei</name>
    <dbReference type="NCBI Taxonomy" id="2605946"/>
    <lineage>
        <taxon>Bacteria</taxon>
        <taxon>Pseudomonadati</taxon>
        <taxon>Pseudomonadota</taxon>
        <taxon>Alphaproteobacteria</taxon>
        <taxon>Rhodobacterales</taxon>
        <taxon>Paracoccaceae</taxon>
        <taxon>Pukyongiella</taxon>
    </lineage>
</organism>
<protein>
    <recommendedName>
        <fullName evidence="4">Divergent polysaccharide deacetylase family protein</fullName>
    </recommendedName>
</protein>
<keyword evidence="3" id="KW-1185">Reference proteome</keyword>
<evidence type="ECO:0000313" key="3">
    <source>
        <dbReference type="Proteomes" id="UP000237655"/>
    </source>
</evidence>
<dbReference type="InterPro" id="IPR006837">
    <property type="entry name" value="Divergent_DAC"/>
</dbReference>
<gene>
    <name evidence="2" type="ORF">C6Y53_17115</name>
</gene>
<dbReference type="AlphaFoldDB" id="A0A2S0MTQ6"/>
<dbReference type="SUPFAM" id="SSF88713">
    <property type="entry name" value="Glycoside hydrolase/deacetylase"/>
    <property type="match status" value="1"/>
</dbReference>